<accession>A0A1I7L691</accession>
<feature type="region of interest" description="Disordered" evidence="1">
    <location>
        <begin position="124"/>
        <end position="149"/>
    </location>
</feature>
<reference evidence="4" key="1">
    <citation type="submission" date="2016-10" db="EMBL/GenBank/DDBJ databases">
        <authorList>
            <person name="Varghese N."/>
            <person name="Submissions S."/>
        </authorList>
    </citation>
    <scope>NUCLEOTIDE SEQUENCE [LARGE SCALE GENOMIC DNA]</scope>
    <source>
        <strain evidence="4">CGMCC 1.11014</strain>
    </source>
</reference>
<evidence type="ECO:0000313" key="3">
    <source>
        <dbReference type="EMBL" id="SFV05158.1"/>
    </source>
</evidence>
<gene>
    <name evidence="3" type="ORF">SAMN05216552_1023107</name>
</gene>
<evidence type="ECO:0000256" key="1">
    <source>
        <dbReference type="SAM" id="MobiDB-lite"/>
    </source>
</evidence>
<keyword evidence="2" id="KW-0732">Signal</keyword>
<feature type="chain" id="PRO_5011584805" evidence="2">
    <location>
        <begin position="33"/>
        <end position="149"/>
    </location>
</feature>
<evidence type="ECO:0000313" key="4">
    <source>
        <dbReference type="Proteomes" id="UP000199391"/>
    </source>
</evidence>
<dbReference type="RefSeq" id="WP_143133273.1">
    <property type="nucleotide sequence ID" value="NZ_FPBO01000023.1"/>
</dbReference>
<dbReference type="STRING" id="1035707.SAMN05216552_1023107"/>
<dbReference type="OrthoDB" id="9181795at2"/>
<dbReference type="Proteomes" id="UP000199391">
    <property type="component" value="Unassembled WGS sequence"/>
</dbReference>
<feature type="compositionally biased region" description="Pro residues" evidence="1">
    <location>
        <begin position="64"/>
        <end position="84"/>
    </location>
</feature>
<dbReference type="AlphaFoldDB" id="A0A1I7L691"/>
<protein>
    <submittedName>
        <fullName evidence="3">Uncharacterized protein</fullName>
    </submittedName>
</protein>
<evidence type="ECO:0000256" key="2">
    <source>
        <dbReference type="SAM" id="SignalP"/>
    </source>
</evidence>
<sequence length="149" mass="15673">MRHARPVPPMRGHRLALAAALAASLLAQPCLAQNQAAPLGRLFNTPQDRALLDARRLQGGAPVEPAPPPVAAPAEQPPPPPPPMQLNGVLLRSNGKSTVWVNQSPLPEGSGTVAKDRSVTLRLPSGQRVTLKPGQSYDESTGVIQNEGQ</sequence>
<organism evidence="3 4">
    <name type="scientific">Pseudoduganella namucuonensis</name>
    <dbReference type="NCBI Taxonomy" id="1035707"/>
    <lineage>
        <taxon>Bacteria</taxon>
        <taxon>Pseudomonadati</taxon>
        <taxon>Pseudomonadota</taxon>
        <taxon>Betaproteobacteria</taxon>
        <taxon>Burkholderiales</taxon>
        <taxon>Oxalobacteraceae</taxon>
        <taxon>Telluria group</taxon>
        <taxon>Pseudoduganella</taxon>
    </lineage>
</organism>
<feature type="compositionally biased region" description="Polar residues" evidence="1">
    <location>
        <begin position="137"/>
        <end position="149"/>
    </location>
</feature>
<proteinExistence type="predicted"/>
<keyword evidence="4" id="KW-1185">Reference proteome</keyword>
<name>A0A1I7L691_9BURK</name>
<feature type="signal peptide" evidence="2">
    <location>
        <begin position="1"/>
        <end position="32"/>
    </location>
</feature>
<dbReference type="EMBL" id="FPBO01000023">
    <property type="protein sequence ID" value="SFV05158.1"/>
    <property type="molecule type" value="Genomic_DNA"/>
</dbReference>
<feature type="region of interest" description="Disordered" evidence="1">
    <location>
        <begin position="55"/>
        <end position="89"/>
    </location>
</feature>